<dbReference type="PANTHER" id="PTHR15608:SF0">
    <property type="entry name" value="HIV TAT-SPECIFIC FACTOR 1"/>
    <property type="match status" value="1"/>
</dbReference>
<dbReference type="GeneID" id="111490241"/>
<dbReference type="RefSeq" id="XP_022994566.1">
    <property type="nucleotide sequence ID" value="XM_023138798.1"/>
</dbReference>
<name>A0A6J1JZI3_CUCMA</name>
<dbReference type="GO" id="GO:0005686">
    <property type="term" value="C:U2 snRNP"/>
    <property type="evidence" value="ECO:0007669"/>
    <property type="project" value="TreeGrafter"/>
</dbReference>
<sequence length="97" mass="11136">MGGENCVTIKLRKRKQICSDGWFELKISCGSFFKMWNNQGGGKIIMSVSRAKFEQKGDTFVAKKVDNKKKKKLKKVEDKILGWGLVEDKFMQARTMV</sequence>
<protein>
    <submittedName>
        <fullName evidence="2">Uncharacterized protein LOC111490241 isoform X2</fullName>
    </submittedName>
</protein>
<dbReference type="GO" id="GO:0003723">
    <property type="term" value="F:RNA binding"/>
    <property type="evidence" value="ECO:0007669"/>
    <property type="project" value="TreeGrafter"/>
</dbReference>
<accession>A0A6J1JZI3</accession>
<dbReference type="Proteomes" id="UP000504608">
    <property type="component" value="Unplaced"/>
</dbReference>
<reference evidence="2" key="1">
    <citation type="submission" date="2025-08" db="UniProtKB">
        <authorList>
            <consortium name="RefSeq"/>
        </authorList>
    </citation>
    <scope>IDENTIFICATION</scope>
    <source>
        <tissue evidence="2">Young leaves</tissue>
    </source>
</reference>
<gene>
    <name evidence="2" type="primary">LOC111490241</name>
</gene>
<evidence type="ECO:0000313" key="1">
    <source>
        <dbReference type="Proteomes" id="UP000504608"/>
    </source>
</evidence>
<dbReference type="InterPro" id="IPR034393">
    <property type="entry name" value="TatSF1-like"/>
</dbReference>
<dbReference type="PANTHER" id="PTHR15608">
    <property type="entry name" value="SPLICING FACTOR U2AF-ASSOCIATED PROTEIN 2"/>
    <property type="match status" value="1"/>
</dbReference>
<keyword evidence="1" id="KW-1185">Reference proteome</keyword>
<proteinExistence type="predicted"/>
<organism evidence="1 2">
    <name type="scientific">Cucurbita maxima</name>
    <name type="common">Pumpkin</name>
    <name type="synonym">Winter squash</name>
    <dbReference type="NCBI Taxonomy" id="3661"/>
    <lineage>
        <taxon>Eukaryota</taxon>
        <taxon>Viridiplantae</taxon>
        <taxon>Streptophyta</taxon>
        <taxon>Embryophyta</taxon>
        <taxon>Tracheophyta</taxon>
        <taxon>Spermatophyta</taxon>
        <taxon>Magnoliopsida</taxon>
        <taxon>eudicotyledons</taxon>
        <taxon>Gunneridae</taxon>
        <taxon>Pentapetalae</taxon>
        <taxon>rosids</taxon>
        <taxon>fabids</taxon>
        <taxon>Cucurbitales</taxon>
        <taxon>Cucurbitaceae</taxon>
        <taxon>Cucurbiteae</taxon>
        <taxon>Cucurbita</taxon>
    </lineage>
</organism>
<dbReference type="AlphaFoldDB" id="A0A6J1JZI3"/>
<evidence type="ECO:0000313" key="2">
    <source>
        <dbReference type="RefSeq" id="XP_022994566.1"/>
    </source>
</evidence>
<dbReference type="GO" id="GO:0005684">
    <property type="term" value="C:U2-type spliceosomal complex"/>
    <property type="evidence" value="ECO:0007669"/>
    <property type="project" value="TreeGrafter"/>
</dbReference>